<dbReference type="Gene3D" id="2.40.400.10">
    <property type="entry name" value="Acetoacetate decarboxylase-like"/>
    <property type="match status" value="1"/>
</dbReference>
<dbReference type="GO" id="GO:0016829">
    <property type="term" value="F:lyase activity"/>
    <property type="evidence" value="ECO:0007669"/>
    <property type="project" value="InterPro"/>
</dbReference>
<dbReference type="AlphaFoldDB" id="A0A841ARI6"/>
<evidence type="ECO:0008006" key="3">
    <source>
        <dbReference type="Google" id="ProtNLM"/>
    </source>
</evidence>
<protein>
    <recommendedName>
        <fullName evidence="3">Acetoacetate decarboxylase</fullName>
    </recommendedName>
</protein>
<dbReference type="InterPro" id="IPR010451">
    <property type="entry name" value="Acetoacetate_decarboxylase"/>
</dbReference>
<dbReference type="Pfam" id="PF06314">
    <property type="entry name" value="ADC"/>
    <property type="match status" value="1"/>
</dbReference>
<dbReference type="Proteomes" id="UP000536685">
    <property type="component" value="Unassembled WGS sequence"/>
</dbReference>
<dbReference type="SUPFAM" id="SSF160104">
    <property type="entry name" value="Acetoacetate decarboxylase-like"/>
    <property type="match status" value="1"/>
</dbReference>
<dbReference type="InterPro" id="IPR023375">
    <property type="entry name" value="ADC_dom_sf"/>
</dbReference>
<evidence type="ECO:0000313" key="1">
    <source>
        <dbReference type="EMBL" id="MBB5844039.1"/>
    </source>
</evidence>
<name>A0A841ARI6_9MICO</name>
<organism evidence="1 2">
    <name type="scientific">Conyzicola lurida</name>
    <dbReference type="NCBI Taxonomy" id="1172621"/>
    <lineage>
        <taxon>Bacteria</taxon>
        <taxon>Bacillati</taxon>
        <taxon>Actinomycetota</taxon>
        <taxon>Actinomycetes</taxon>
        <taxon>Micrococcales</taxon>
        <taxon>Microbacteriaceae</taxon>
        <taxon>Conyzicola</taxon>
    </lineage>
</organism>
<dbReference type="PANTHER" id="PTHR40518">
    <property type="entry name" value="ACETOACETATE DECARBOXYLASE"/>
    <property type="match status" value="1"/>
</dbReference>
<reference evidence="1 2" key="1">
    <citation type="submission" date="2020-08" db="EMBL/GenBank/DDBJ databases">
        <title>Sequencing the genomes of 1000 actinobacteria strains.</title>
        <authorList>
            <person name="Klenk H.-P."/>
        </authorList>
    </citation>
    <scope>NUCLEOTIDE SEQUENCE [LARGE SCALE GENOMIC DNA]</scope>
    <source>
        <strain evidence="1 2">DSM 105784</strain>
    </source>
</reference>
<evidence type="ECO:0000313" key="2">
    <source>
        <dbReference type="Proteomes" id="UP000536685"/>
    </source>
</evidence>
<comment type="caution">
    <text evidence="1">The sequence shown here is derived from an EMBL/GenBank/DDBJ whole genome shotgun (WGS) entry which is preliminary data.</text>
</comment>
<dbReference type="RefSeq" id="WP_184237807.1">
    <property type="nucleotide sequence ID" value="NZ_JACHMJ010000001.1"/>
</dbReference>
<accession>A0A841ARI6</accession>
<dbReference type="EMBL" id="JACHMJ010000001">
    <property type="protein sequence ID" value="MBB5844039.1"/>
    <property type="molecule type" value="Genomic_DNA"/>
</dbReference>
<dbReference type="PANTHER" id="PTHR40518:SF1">
    <property type="entry name" value="ACETOACETATE DECARBOXYLASE"/>
    <property type="match status" value="1"/>
</dbReference>
<gene>
    <name evidence="1" type="ORF">HD599_002362</name>
</gene>
<proteinExistence type="predicted"/>
<sequence length="214" mass="23073">MSYPPEPWYLGGSLLASAFLVPAADLPSCLLASVPDNARPFRVGRRVLIGVAFANYTPGGVLSYDELLVAVPSLQRGRLRITIPQIWVDSAESMEGGRTLWGIPKELATFERSETPEAATTSMTVSTTEAVSVMAAFGSTIVPGVRQLRLPIVQRTASGSILSHNRVAGRISSLSAQWSFDGRGELGYLAGRRPFTSFAVREASIVFGMKVERE</sequence>
<keyword evidence="2" id="KW-1185">Reference proteome</keyword>